<dbReference type="STRING" id="1073090.A0A1L9S6W9"/>
<organism evidence="1 2">
    <name type="scientific">Penicilliopsis zonata CBS 506.65</name>
    <dbReference type="NCBI Taxonomy" id="1073090"/>
    <lineage>
        <taxon>Eukaryota</taxon>
        <taxon>Fungi</taxon>
        <taxon>Dikarya</taxon>
        <taxon>Ascomycota</taxon>
        <taxon>Pezizomycotina</taxon>
        <taxon>Eurotiomycetes</taxon>
        <taxon>Eurotiomycetidae</taxon>
        <taxon>Eurotiales</taxon>
        <taxon>Aspergillaceae</taxon>
        <taxon>Penicilliopsis</taxon>
    </lineage>
</organism>
<dbReference type="SUPFAM" id="SSF48452">
    <property type="entry name" value="TPR-like"/>
    <property type="match status" value="1"/>
</dbReference>
<reference evidence="2" key="1">
    <citation type="journal article" date="2017" name="Genome Biol.">
        <title>Comparative genomics reveals high biological diversity and specific adaptations in the industrially and medically important fungal genus Aspergillus.</title>
        <authorList>
            <person name="de Vries R.P."/>
            <person name="Riley R."/>
            <person name="Wiebenga A."/>
            <person name="Aguilar-Osorio G."/>
            <person name="Amillis S."/>
            <person name="Uchima C.A."/>
            <person name="Anderluh G."/>
            <person name="Asadollahi M."/>
            <person name="Askin M."/>
            <person name="Barry K."/>
            <person name="Battaglia E."/>
            <person name="Bayram O."/>
            <person name="Benocci T."/>
            <person name="Braus-Stromeyer S.A."/>
            <person name="Caldana C."/>
            <person name="Canovas D."/>
            <person name="Cerqueira G.C."/>
            <person name="Chen F."/>
            <person name="Chen W."/>
            <person name="Choi C."/>
            <person name="Clum A."/>
            <person name="Dos Santos R.A."/>
            <person name="Damasio A.R."/>
            <person name="Diallinas G."/>
            <person name="Emri T."/>
            <person name="Fekete E."/>
            <person name="Flipphi M."/>
            <person name="Freyberg S."/>
            <person name="Gallo A."/>
            <person name="Gournas C."/>
            <person name="Habgood R."/>
            <person name="Hainaut M."/>
            <person name="Harispe M.L."/>
            <person name="Henrissat B."/>
            <person name="Hilden K.S."/>
            <person name="Hope R."/>
            <person name="Hossain A."/>
            <person name="Karabika E."/>
            <person name="Karaffa L."/>
            <person name="Karanyi Z."/>
            <person name="Krasevec N."/>
            <person name="Kuo A."/>
            <person name="Kusch H."/>
            <person name="LaButti K."/>
            <person name="Lagendijk E.L."/>
            <person name="Lapidus A."/>
            <person name="Levasseur A."/>
            <person name="Lindquist E."/>
            <person name="Lipzen A."/>
            <person name="Logrieco A.F."/>
            <person name="MacCabe A."/>
            <person name="Maekelae M.R."/>
            <person name="Malavazi I."/>
            <person name="Melin P."/>
            <person name="Meyer V."/>
            <person name="Mielnichuk N."/>
            <person name="Miskei M."/>
            <person name="Molnar A.P."/>
            <person name="Mule G."/>
            <person name="Ngan C.Y."/>
            <person name="Orejas M."/>
            <person name="Orosz E."/>
            <person name="Ouedraogo J.P."/>
            <person name="Overkamp K.M."/>
            <person name="Park H.-S."/>
            <person name="Perrone G."/>
            <person name="Piumi F."/>
            <person name="Punt P.J."/>
            <person name="Ram A.F."/>
            <person name="Ramon A."/>
            <person name="Rauscher S."/>
            <person name="Record E."/>
            <person name="Riano-Pachon D.M."/>
            <person name="Robert V."/>
            <person name="Roehrig J."/>
            <person name="Ruller R."/>
            <person name="Salamov A."/>
            <person name="Salih N.S."/>
            <person name="Samson R.A."/>
            <person name="Sandor E."/>
            <person name="Sanguinetti M."/>
            <person name="Schuetze T."/>
            <person name="Sepcic K."/>
            <person name="Shelest E."/>
            <person name="Sherlock G."/>
            <person name="Sophianopoulou V."/>
            <person name="Squina F.M."/>
            <person name="Sun H."/>
            <person name="Susca A."/>
            <person name="Todd R.B."/>
            <person name="Tsang A."/>
            <person name="Unkles S.E."/>
            <person name="van de Wiele N."/>
            <person name="van Rossen-Uffink D."/>
            <person name="Oliveira J.V."/>
            <person name="Vesth T.C."/>
            <person name="Visser J."/>
            <person name="Yu J.-H."/>
            <person name="Zhou M."/>
            <person name="Andersen M.R."/>
            <person name="Archer D.B."/>
            <person name="Baker S.E."/>
            <person name="Benoit I."/>
            <person name="Brakhage A.A."/>
            <person name="Braus G.H."/>
            <person name="Fischer R."/>
            <person name="Frisvad J.C."/>
            <person name="Goldman G.H."/>
            <person name="Houbraken J."/>
            <person name="Oakley B."/>
            <person name="Pocsi I."/>
            <person name="Scazzocchio C."/>
            <person name="Seiboth B."/>
            <person name="vanKuyk P.A."/>
            <person name="Wortman J."/>
            <person name="Dyer P.S."/>
            <person name="Grigoriev I.V."/>
        </authorList>
    </citation>
    <scope>NUCLEOTIDE SEQUENCE [LARGE SCALE GENOMIC DNA]</scope>
    <source>
        <strain evidence="2">CBS 506.65</strain>
    </source>
</reference>
<dbReference type="EMBL" id="KV878355">
    <property type="protein sequence ID" value="OJJ42904.1"/>
    <property type="molecule type" value="Genomic_DNA"/>
</dbReference>
<gene>
    <name evidence="1" type="ORF">ASPZODRAFT_19884</name>
</gene>
<dbReference type="RefSeq" id="XP_022577414.1">
    <property type="nucleotide sequence ID" value="XM_022727494.1"/>
</dbReference>
<dbReference type="GeneID" id="34613958"/>
<evidence type="ECO:0000313" key="1">
    <source>
        <dbReference type="EMBL" id="OJJ42904.1"/>
    </source>
</evidence>
<evidence type="ECO:0008006" key="3">
    <source>
        <dbReference type="Google" id="ProtNLM"/>
    </source>
</evidence>
<name>A0A1L9S6W9_9EURO</name>
<keyword evidence="2" id="KW-1185">Reference proteome</keyword>
<dbReference type="InterPro" id="IPR011990">
    <property type="entry name" value="TPR-like_helical_dom_sf"/>
</dbReference>
<evidence type="ECO:0000313" key="2">
    <source>
        <dbReference type="Proteomes" id="UP000184188"/>
    </source>
</evidence>
<proteinExistence type="predicted"/>
<sequence length="561" mass="63227">MEYPFDLGGYCRKIRTDFSEAQTWFDRGLIWTYAFHHEEAARCFELAWTADSSCAMAAWGLAYTLGPNYNKPWSVWDEEELRMTTRRVYEVALAAEQLAGREESLEQALCAALRLRYPQAEPPEPREKCEDWNKAYAIAMRAVYDRFGDDLDVAVLFADALMNLTPWQLWDLQTGEAGMYTMEIKRVMERAFTESPQGSLRHPGLLHLYIHLMEMSSTPEAALGRADVLRDLVPDAGHLQHMPSHLDVLCGRYEAAIVSNQAAIRADEKFIEWSKHTATATATATTSSSFYTLYRCHDYHFCIYAALFAGKKQVALDTVARLEESLPEALLRVSSPPMADWLEVFCGMRVHVLVRFGEWEELLAYPVPSDTTLYSVTTALIHYGKGVAHAARGETDCAARSLHSFLVAREKVSPSRTLFNNSCLDILGIAEAMLRGELAYRLGEIEQGFEWLRTAISRADSLPYDEPWGWMQPARHAYGALLLEQGRVEQAMAVYAADLGIDGGDTSLPRALRHPRNVWAVHGYRECLRLLGREDVEIDHLLGGLLDAADVTVSSSCFCRK</sequence>
<dbReference type="OrthoDB" id="414774at2759"/>
<dbReference type="Proteomes" id="UP000184188">
    <property type="component" value="Unassembled WGS sequence"/>
</dbReference>
<protein>
    <recommendedName>
        <fullName evidence="3">TPR domain protein</fullName>
    </recommendedName>
</protein>
<dbReference type="AlphaFoldDB" id="A0A1L9S6W9"/>
<accession>A0A1L9S6W9</accession>
<dbReference type="PANTHER" id="PTHR45588:SF1">
    <property type="entry name" value="WW DOMAIN-CONTAINING PROTEIN"/>
    <property type="match status" value="1"/>
</dbReference>
<dbReference type="PANTHER" id="PTHR45588">
    <property type="entry name" value="TPR DOMAIN-CONTAINING PROTEIN"/>
    <property type="match status" value="1"/>
</dbReference>
<dbReference type="VEuPathDB" id="FungiDB:ASPZODRAFT_19884"/>
<dbReference type="Gene3D" id="1.25.40.10">
    <property type="entry name" value="Tetratricopeptide repeat domain"/>
    <property type="match status" value="1"/>
</dbReference>